<sequence length="160" mass="17522">MKTFVACLVICSLSFLAISALELPTCPASSNSGASVCRTSAVYTSACLDGAREACKEYGYRLCSLEDLAAAYDSGVRSTHWGLLDVSHRDAQIHKCEIPPFSRYEGDECFVKVGPEDTWHIANTPRPATNEHAFCCKNDKNDKNDSSTATYQVKITIEKI</sequence>
<accession>A0A913ZZK7</accession>
<reference evidence="2" key="1">
    <citation type="submission" date="2022-11" db="UniProtKB">
        <authorList>
            <consortium name="EnsemblMetazoa"/>
        </authorList>
    </citation>
    <scope>IDENTIFICATION</scope>
</reference>
<feature type="signal peptide" evidence="1">
    <location>
        <begin position="1"/>
        <end position="20"/>
    </location>
</feature>
<feature type="chain" id="PRO_5037195403" evidence="1">
    <location>
        <begin position="21"/>
        <end position="160"/>
    </location>
</feature>
<proteinExistence type="predicted"/>
<organism evidence="2 3">
    <name type="scientific">Patiria miniata</name>
    <name type="common">Bat star</name>
    <name type="synonym">Asterina miniata</name>
    <dbReference type="NCBI Taxonomy" id="46514"/>
    <lineage>
        <taxon>Eukaryota</taxon>
        <taxon>Metazoa</taxon>
        <taxon>Echinodermata</taxon>
        <taxon>Eleutherozoa</taxon>
        <taxon>Asterozoa</taxon>
        <taxon>Asteroidea</taxon>
        <taxon>Valvatacea</taxon>
        <taxon>Valvatida</taxon>
        <taxon>Asterinidae</taxon>
        <taxon>Patiria</taxon>
    </lineage>
</organism>
<protein>
    <submittedName>
        <fullName evidence="2">Uncharacterized protein</fullName>
    </submittedName>
</protein>
<dbReference type="InterPro" id="IPR016186">
    <property type="entry name" value="C-type_lectin-like/link_sf"/>
</dbReference>
<dbReference type="Gene3D" id="3.10.100.10">
    <property type="entry name" value="Mannose-Binding Protein A, subunit A"/>
    <property type="match status" value="1"/>
</dbReference>
<name>A0A913ZZK7_PATMI</name>
<evidence type="ECO:0000256" key="1">
    <source>
        <dbReference type="SAM" id="SignalP"/>
    </source>
</evidence>
<dbReference type="Proteomes" id="UP000887568">
    <property type="component" value="Unplaced"/>
</dbReference>
<dbReference type="AlphaFoldDB" id="A0A913ZZK7"/>
<keyword evidence="1" id="KW-0732">Signal</keyword>
<evidence type="ECO:0000313" key="2">
    <source>
        <dbReference type="EnsemblMetazoa" id="XP_038057068.1"/>
    </source>
</evidence>
<dbReference type="EnsemblMetazoa" id="XM_038201140.1">
    <property type="protein sequence ID" value="XP_038057068.1"/>
    <property type="gene ID" value="LOC119728759"/>
</dbReference>
<dbReference type="GeneID" id="119728759"/>
<dbReference type="RefSeq" id="XP_038057068.1">
    <property type="nucleotide sequence ID" value="XM_038201140.1"/>
</dbReference>
<evidence type="ECO:0000313" key="3">
    <source>
        <dbReference type="Proteomes" id="UP000887568"/>
    </source>
</evidence>
<keyword evidence="3" id="KW-1185">Reference proteome</keyword>